<evidence type="ECO:0000313" key="1">
    <source>
        <dbReference type="EMBL" id="QLL65965.1"/>
    </source>
</evidence>
<dbReference type="InterPro" id="IPR024078">
    <property type="entry name" value="LmbE-like_dom_sf"/>
</dbReference>
<dbReference type="PANTHER" id="PTHR12993">
    <property type="entry name" value="N-ACETYLGLUCOSAMINYL-PHOSPHATIDYLINOSITOL DE-N-ACETYLASE-RELATED"/>
    <property type="match status" value="1"/>
</dbReference>
<dbReference type="KEGG" id="emx:FKV68_32385"/>
<name>A0A859QRF0_9HYPH</name>
<accession>A0A859QRF0</accession>
<dbReference type="SUPFAM" id="SSF102588">
    <property type="entry name" value="LmbE-like"/>
    <property type="match status" value="1"/>
</dbReference>
<sequence>MHGLRLAFGRTLVIAPHPDDEVLGAGGTIARLAEEGEDVFVAIVTEGKPPAFAADAVARVQAEASAAHAVLGVRDTFWLGLPAAGLSETPHTSLNGTLSDLVRRLAPQTVLVPFVGDMHIDHQLTFASSLVACRPHQAEFPTRILAYETLSETNWNAPYLSPTFVPNVFIDIAAHIETKLEAMQAFASQLRQPPHERSLTALRALATLRGATILRQAAEAFVLVRHVA</sequence>
<geneLocation type="plasmid" evidence="2">
    <name>pemeittgr7c</name>
</geneLocation>
<protein>
    <submittedName>
        <fullName evidence="1">PIG-L family deacetylase</fullName>
    </submittedName>
</protein>
<dbReference type="RefSeq" id="WP_180942860.1">
    <property type="nucleotide sequence ID" value="NZ_CP041241.1"/>
</dbReference>
<evidence type="ECO:0000313" key="2">
    <source>
        <dbReference type="Proteomes" id="UP000510721"/>
    </source>
</evidence>
<dbReference type="AlphaFoldDB" id="A0A859QRF0"/>
<dbReference type="Gene3D" id="3.40.50.10320">
    <property type="entry name" value="LmbE-like"/>
    <property type="match status" value="1"/>
</dbReference>
<dbReference type="InterPro" id="IPR003737">
    <property type="entry name" value="GlcNAc_PI_deacetylase-related"/>
</dbReference>
<dbReference type="Proteomes" id="UP000510721">
    <property type="component" value="Plasmid pEmeITTGR7c"/>
</dbReference>
<dbReference type="Pfam" id="PF02585">
    <property type="entry name" value="PIG-L"/>
    <property type="match status" value="1"/>
</dbReference>
<proteinExistence type="predicted"/>
<dbReference type="GO" id="GO:0016811">
    <property type="term" value="F:hydrolase activity, acting on carbon-nitrogen (but not peptide) bonds, in linear amides"/>
    <property type="evidence" value="ECO:0007669"/>
    <property type="project" value="TreeGrafter"/>
</dbReference>
<keyword evidence="1" id="KW-0614">Plasmid</keyword>
<reference evidence="1 2" key="1">
    <citation type="submission" date="2019-06" db="EMBL/GenBank/DDBJ databases">
        <title>Complete genome sequence of Ensifer mexicanus ITTG R7 isolated from nodules of Acacia angustissima (Mill.) Kuntze.</title>
        <authorList>
            <person name="Rincon-Rosales R."/>
            <person name="Rogel M.A."/>
            <person name="Guerrero G."/>
            <person name="Rincon-Molina C.I."/>
            <person name="Lopez-Lopez A."/>
            <person name="Martinez-Romero E."/>
        </authorList>
    </citation>
    <scope>NUCLEOTIDE SEQUENCE [LARGE SCALE GENOMIC DNA]</scope>
    <source>
        <strain evidence="1 2">ITTG R7</strain>
        <plasmid evidence="2">pemeittgr7c</plasmid>
    </source>
</reference>
<dbReference type="EMBL" id="CP041241">
    <property type="protein sequence ID" value="QLL65965.1"/>
    <property type="molecule type" value="Genomic_DNA"/>
</dbReference>
<organism evidence="1 2">
    <name type="scientific">Sinorhizobium mexicanum</name>
    <dbReference type="NCBI Taxonomy" id="375549"/>
    <lineage>
        <taxon>Bacteria</taxon>
        <taxon>Pseudomonadati</taxon>
        <taxon>Pseudomonadota</taxon>
        <taxon>Alphaproteobacteria</taxon>
        <taxon>Hyphomicrobiales</taxon>
        <taxon>Rhizobiaceae</taxon>
        <taxon>Sinorhizobium/Ensifer group</taxon>
        <taxon>Sinorhizobium</taxon>
    </lineage>
</organism>
<gene>
    <name evidence="1" type="ORF">FKV68_32385</name>
</gene>
<keyword evidence="2" id="KW-1185">Reference proteome</keyword>
<dbReference type="PANTHER" id="PTHR12993:SF29">
    <property type="entry name" value="BLR3841 PROTEIN"/>
    <property type="match status" value="1"/>
</dbReference>